<sequence length="263" mass="30061">MLKPQGLGLGCLLATAFFLLEWLHQFPVLSGRAFASDHLDAETGDWKAEFDLGRRLRSGSFEVNGLVTDAEVHSRGLRIPRILHQIYLDGEDTYQKDVANTSNRLQGDWRTTCREVHKGWDIQFWDLKKAEQFLSEKAAWFLPLFRALPKTVLKGDALRPFLMYHDVLHATGPQLYTRIFKQVAYPHAAHQTVGGWKVQQSLVRVFGLESFYVPCMWMDSACHARVSQQHHSLDWLPGDLVGHHHYLGSWLSDVEPTPTLQTS</sequence>
<dbReference type="GO" id="GO:0000030">
    <property type="term" value="F:mannosyltransferase activity"/>
    <property type="evidence" value="ECO:0007669"/>
    <property type="project" value="TreeGrafter"/>
</dbReference>
<comment type="caution">
    <text evidence="1">The sequence shown here is derived from an EMBL/GenBank/DDBJ whole genome shotgun (WGS) entry which is preliminary data.</text>
</comment>
<dbReference type="AlphaFoldDB" id="A0AAW1TFM0"/>
<reference evidence="1 2" key="1">
    <citation type="journal article" date="2024" name="Nat. Commun.">
        <title>Phylogenomics reveals the evolutionary origins of lichenization in chlorophyte algae.</title>
        <authorList>
            <person name="Puginier C."/>
            <person name="Libourel C."/>
            <person name="Otte J."/>
            <person name="Skaloud P."/>
            <person name="Haon M."/>
            <person name="Grisel S."/>
            <person name="Petersen M."/>
            <person name="Berrin J.G."/>
            <person name="Delaux P.M."/>
            <person name="Dal Grande F."/>
            <person name="Keller J."/>
        </authorList>
    </citation>
    <scope>NUCLEOTIDE SEQUENCE [LARGE SCALE GENOMIC DNA]</scope>
    <source>
        <strain evidence="1 2">SAG 2523</strain>
    </source>
</reference>
<dbReference type="GO" id="GO:0016020">
    <property type="term" value="C:membrane"/>
    <property type="evidence" value="ECO:0007669"/>
    <property type="project" value="GOC"/>
</dbReference>
<dbReference type="InterPro" id="IPR051706">
    <property type="entry name" value="Glycosyltransferase_domain"/>
</dbReference>
<accession>A0AAW1TFM0</accession>
<keyword evidence="2" id="KW-1185">Reference proteome</keyword>
<dbReference type="Proteomes" id="UP001485043">
    <property type="component" value="Unassembled WGS sequence"/>
</dbReference>
<dbReference type="EMBL" id="JALJOV010000086">
    <property type="protein sequence ID" value="KAK9867455.1"/>
    <property type="molecule type" value="Genomic_DNA"/>
</dbReference>
<name>A0AAW1TFM0_9CHLO</name>
<proteinExistence type="predicted"/>
<dbReference type="PANTHER" id="PTHR32385">
    <property type="entry name" value="MANNOSYL PHOSPHORYLINOSITOL CERAMIDE SYNTHASE"/>
    <property type="match status" value="1"/>
</dbReference>
<dbReference type="GO" id="GO:0051999">
    <property type="term" value="P:mannosyl-inositol phosphorylceramide biosynthetic process"/>
    <property type="evidence" value="ECO:0007669"/>
    <property type="project" value="TreeGrafter"/>
</dbReference>
<gene>
    <name evidence="1" type="ORF">WJX84_006403</name>
</gene>
<evidence type="ECO:0000313" key="1">
    <source>
        <dbReference type="EMBL" id="KAK9867455.1"/>
    </source>
</evidence>
<evidence type="ECO:0000313" key="2">
    <source>
        <dbReference type="Proteomes" id="UP001485043"/>
    </source>
</evidence>
<protein>
    <submittedName>
        <fullName evidence="1">Uncharacterized protein</fullName>
    </submittedName>
</protein>
<dbReference type="PANTHER" id="PTHR32385:SF15">
    <property type="entry name" value="INOSITOL PHOSPHOCERAMIDE MANNOSYLTRANSFERASE 1"/>
    <property type="match status" value="1"/>
</dbReference>
<organism evidence="1 2">
    <name type="scientific">Apatococcus fuscideae</name>
    <dbReference type="NCBI Taxonomy" id="2026836"/>
    <lineage>
        <taxon>Eukaryota</taxon>
        <taxon>Viridiplantae</taxon>
        <taxon>Chlorophyta</taxon>
        <taxon>core chlorophytes</taxon>
        <taxon>Trebouxiophyceae</taxon>
        <taxon>Chlorellales</taxon>
        <taxon>Chlorellaceae</taxon>
        <taxon>Apatococcus</taxon>
    </lineage>
</organism>